<dbReference type="PANTHER" id="PTHR46327">
    <property type="entry name" value="F16F4.11 PROTEIN-RELATED"/>
    <property type="match status" value="1"/>
</dbReference>
<dbReference type="InterPro" id="IPR044822">
    <property type="entry name" value="Myb_DNA-bind_4"/>
</dbReference>
<dbReference type="AlphaFoldDB" id="A0A6J5X9F9"/>
<evidence type="ECO:0000313" key="3">
    <source>
        <dbReference type="Proteomes" id="UP000507245"/>
    </source>
</evidence>
<feature type="domain" description="Myb/SANT-like DNA-binding" evidence="1">
    <location>
        <begin position="1"/>
        <end position="41"/>
    </location>
</feature>
<evidence type="ECO:0000259" key="1">
    <source>
        <dbReference type="Pfam" id="PF13837"/>
    </source>
</evidence>
<dbReference type="EMBL" id="CAEKKB010000004">
    <property type="protein sequence ID" value="CAB4308642.1"/>
    <property type="molecule type" value="Genomic_DNA"/>
</dbReference>
<gene>
    <name evidence="2" type="ORF">ORAREDHAP_LOCUS28341</name>
</gene>
<dbReference type="Gene3D" id="1.10.10.60">
    <property type="entry name" value="Homeodomain-like"/>
    <property type="match status" value="1"/>
</dbReference>
<name>A0A6J5X9F9_PRUAR</name>
<sequence length="123" mass="14165">MISKGCHVSPQQCEDKFNDLNKRYKRLNDILGRGTSCRVVENPALMDSMPHLSAKAKDDVRKILSSKHLFYKEMCAYHNGQRIPDCHDLDLQGILYLLGGAQKTIMDPMKKRLKKTMIPRMMN</sequence>
<organism evidence="2 3">
    <name type="scientific">Prunus armeniaca</name>
    <name type="common">Apricot</name>
    <name type="synonym">Armeniaca vulgaris</name>
    <dbReference type="NCBI Taxonomy" id="36596"/>
    <lineage>
        <taxon>Eukaryota</taxon>
        <taxon>Viridiplantae</taxon>
        <taxon>Streptophyta</taxon>
        <taxon>Embryophyta</taxon>
        <taxon>Tracheophyta</taxon>
        <taxon>Spermatophyta</taxon>
        <taxon>Magnoliopsida</taxon>
        <taxon>eudicotyledons</taxon>
        <taxon>Gunneridae</taxon>
        <taxon>Pentapetalae</taxon>
        <taxon>rosids</taxon>
        <taxon>fabids</taxon>
        <taxon>Rosales</taxon>
        <taxon>Rosaceae</taxon>
        <taxon>Amygdaloideae</taxon>
        <taxon>Amygdaleae</taxon>
        <taxon>Prunus</taxon>
    </lineage>
</organism>
<accession>A0A6J5X9F9</accession>
<dbReference type="PANTHER" id="PTHR46327:SF9">
    <property type="entry name" value="MYB_SANT-LIKE DNA-BINDING DOMAIN-CONTAINING PROTEIN"/>
    <property type="match status" value="1"/>
</dbReference>
<dbReference type="Pfam" id="PF13837">
    <property type="entry name" value="Myb_DNA-bind_4"/>
    <property type="match status" value="1"/>
</dbReference>
<evidence type="ECO:0000313" key="2">
    <source>
        <dbReference type="EMBL" id="CAB4308642.1"/>
    </source>
</evidence>
<dbReference type="OrthoDB" id="784295at2759"/>
<reference evidence="3" key="1">
    <citation type="journal article" date="2020" name="Genome Biol.">
        <title>Gamete binning: chromosome-level and haplotype-resolved genome assembly enabled by high-throughput single-cell sequencing of gamete genomes.</title>
        <authorList>
            <person name="Campoy J.A."/>
            <person name="Sun H."/>
            <person name="Goel M."/>
            <person name="Jiao W.-B."/>
            <person name="Folz-Donahue K."/>
            <person name="Wang N."/>
            <person name="Rubio M."/>
            <person name="Liu C."/>
            <person name="Kukat C."/>
            <person name="Ruiz D."/>
            <person name="Huettel B."/>
            <person name="Schneeberger K."/>
        </authorList>
    </citation>
    <scope>NUCLEOTIDE SEQUENCE [LARGE SCALE GENOMIC DNA]</scope>
    <source>
        <strain evidence="3">cv. Rojo Pasion</strain>
    </source>
</reference>
<dbReference type="Proteomes" id="UP000507245">
    <property type="component" value="Unassembled WGS sequence"/>
</dbReference>
<keyword evidence="3" id="KW-1185">Reference proteome</keyword>
<proteinExistence type="predicted"/>
<protein>
    <recommendedName>
        <fullName evidence="1">Myb/SANT-like DNA-binding domain-containing protein</fullName>
    </recommendedName>
</protein>